<dbReference type="AlphaFoldDB" id="A0A401INR3"/>
<gene>
    <name evidence="1" type="ORF">AsFPU1_4302</name>
</gene>
<evidence type="ECO:0000313" key="2">
    <source>
        <dbReference type="Proteomes" id="UP000287247"/>
    </source>
</evidence>
<dbReference type="EMBL" id="BDQK01000017">
    <property type="protein sequence ID" value="GBF82868.1"/>
    <property type="molecule type" value="Genomic_DNA"/>
</dbReference>
<dbReference type="OrthoDB" id="9779370at2"/>
<comment type="caution">
    <text evidence="1">The sequence shown here is derived from an EMBL/GenBank/DDBJ whole genome shotgun (WGS) entry which is preliminary data.</text>
</comment>
<dbReference type="Proteomes" id="UP000287247">
    <property type="component" value="Unassembled WGS sequence"/>
</dbReference>
<protein>
    <recommendedName>
        <fullName evidence="3">CRISPR-associated protein</fullName>
    </recommendedName>
</protein>
<keyword evidence="2" id="KW-1185">Reference proteome</keyword>
<dbReference type="RefSeq" id="WP_124976805.1">
    <property type="nucleotide sequence ID" value="NZ_BDQK01000017.1"/>
</dbReference>
<sequence length="211" mass="23269">MNNIINLVFPVKGNTLYADHNHRLLGSLSQKIPQIHHLEGLAINTISGIPDKEGKISLTPRSRLYLRLPVEAIALVYPLAGQTLSIGEYQIKLGNPELQTIKGIESLKARLVTIKGYTEPATFLEAAYRQLQALEIEANIGIPANEEGEPKRLTLKINKPNRSYTIIGFSVVVSNLSEEDSIKLQINGLGGKRRLGCGVFYPNIPVIKSHQ</sequence>
<proteinExistence type="predicted"/>
<name>A0A401INR3_APHSA</name>
<accession>A0A401INR3</accession>
<dbReference type="NCBIfam" id="TIGR02807">
    <property type="entry name" value="cas6_cmx6"/>
    <property type="match status" value="1"/>
</dbReference>
<evidence type="ECO:0000313" key="1">
    <source>
        <dbReference type="EMBL" id="GBF82868.1"/>
    </source>
</evidence>
<dbReference type="Pfam" id="PF09559">
    <property type="entry name" value="Cas6"/>
    <property type="match status" value="1"/>
</dbReference>
<organism evidence="1 2">
    <name type="scientific">Aphanothece sacrum FPU1</name>
    <dbReference type="NCBI Taxonomy" id="1920663"/>
    <lineage>
        <taxon>Bacteria</taxon>
        <taxon>Bacillati</taxon>
        <taxon>Cyanobacteriota</taxon>
        <taxon>Cyanophyceae</taxon>
        <taxon>Oscillatoriophycideae</taxon>
        <taxon>Chroococcales</taxon>
        <taxon>Aphanothecaceae</taxon>
        <taxon>Aphanothece</taxon>
    </lineage>
</organism>
<dbReference type="InterPro" id="IPR014174">
    <property type="entry name" value="CRISPR-assoc_prot_Cas6/Cmx6"/>
</dbReference>
<reference evidence="2" key="1">
    <citation type="submission" date="2017-05" db="EMBL/GenBank/DDBJ databases">
        <title>Physiological properties and genetic analysis related to exopolysaccharide production of fresh-water unicellular cyanobacterium Aphanothece sacrum, Suizenji Nori, that has been cultured as a food source in Japan.</title>
        <authorList>
            <person name="Kanesaki Y."/>
            <person name="Yoshikawa S."/>
            <person name="Ohki K."/>
        </authorList>
    </citation>
    <scope>NUCLEOTIDE SEQUENCE [LARGE SCALE GENOMIC DNA]</scope>
    <source>
        <strain evidence="2">FPU1</strain>
    </source>
</reference>
<evidence type="ECO:0008006" key="3">
    <source>
        <dbReference type="Google" id="ProtNLM"/>
    </source>
</evidence>